<name>A0A225W438_9STRA</name>
<dbReference type="EMBL" id="NBNE01001925">
    <property type="protein sequence ID" value="OWZ12154.1"/>
    <property type="molecule type" value="Genomic_DNA"/>
</dbReference>
<comment type="caution">
    <text evidence="1">The sequence shown here is derived from an EMBL/GenBank/DDBJ whole genome shotgun (WGS) entry which is preliminary data.</text>
</comment>
<keyword evidence="2" id="KW-1185">Reference proteome</keyword>
<proteinExistence type="predicted"/>
<evidence type="ECO:0000313" key="2">
    <source>
        <dbReference type="Proteomes" id="UP000198211"/>
    </source>
</evidence>
<evidence type="ECO:0008006" key="3">
    <source>
        <dbReference type="Google" id="ProtNLM"/>
    </source>
</evidence>
<protein>
    <recommendedName>
        <fullName evidence="3">Polyprotein</fullName>
    </recommendedName>
</protein>
<accession>A0A225W438</accession>
<gene>
    <name evidence="1" type="ORF">PHMEG_00014728</name>
</gene>
<dbReference type="AlphaFoldDB" id="A0A225W438"/>
<dbReference type="Proteomes" id="UP000198211">
    <property type="component" value="Unassembled WGS sequence"/>
</dbReference>
<reference evidence="2" key="1">
    <citation type="submission" date="2017-03" db="EMBL/GenBank/DDBJ databases">
        <title>Phytopthora megakarya and P. palmivora, two closely related causual agents of cacao black pod achieved similar genome size and gene model numbers by different mechanisms.</title>
        <authorList>
            <person name="Ali S."/>
            <person name="Shao J."/>
            <person name="Larry D.J."/>
            <person name="Kronmiller B."/>
            <person name="Shen D."/>
            <person name="Strem M.D."/>
            <person name="Melnick R.L."/>
            <person name="Guiltinan M.J."/>
            <person name="Tyler B.M."/>
            <person name="Meinhardt L.W."/>
            <person name="Bailey B.A."/>
        </authorList>
    </citation>
    <scope>NUCLEOTIDE SEQUENCE [LARGE SCALE GENOMIC DNA]</scope>
    <source>
        <strain evidence="2">zdho120</strain>
    </source>
</reference>
<dbReference type="OrthoDB" id="4367128at2759"/>
<organism evidence="1 2">
    <name type="scientific">Phytophthora megakarya</name>
    <dbReference type="NCBI Taxonomy" id="4795"/>
    <lineage>
        <taxon>Eukaryota</taxon>
        <taxon>Sar</taxon>
        <taxon>Stramenopiles</taxon>
        <taxon>Oomycota</taxon>
        <taxon>Peronosporomycetes</taxon>
        <taxon>Peronosporales</taxon>
        <taxon>Peronosporaceae</taxon>
        <taxon>Phytophthora</taxon>
    </lineage>
</organism>
<evidence type="ECO:0000313" key="1">
    <source>
        <dbReference type="EMBL" id="OWZ12154.1"/>
    </source>
</evidence>
<sequence length="107" mass="11954">MFAVSQLARHAAIPRKPAWDAAKYLLRHLRATKDLQLKLEPTNDDIVVATDATGQTIAWTGRVFRAWTSKKQTIVCKSSTAAEYVAADTGVEEYSCLRAKSFKRTCH</sequence>